<dbReference type="Proteomes" id="UP001150941">
    <property type="component" value="Unassembled WGS sequence"/>
</dbReference>
<keyword evidence="2" id="KW-1185">Reference proteome</keyword>
<dbReference type="EMBL" id="JAPQKS010000007">
    <property type="protein sequence ID" value="KAJ5220172.1"/>
    <property type="molecule type" value="Genomic_DNA"/>
</dbReference>
<dbReference type="AlphaFoldDB" id="A0A9W9TES8"/>
<reference evidence="1" key="1">
    <citation type="submission" date="2022-11" db="EMBL/GenBank/DDBJ databases">
        <authorList>
            <person name="Petersen C."/>
        </authorList>
    </citation>
    <scope>NUCLEOTIDE SEQUENCE</scope>
    <source>
        <strain evidence="1">IBT 19713</strain>
    </source>
</reference>
<comment type="caution">
    <text evidence="1">The sequence shown here is derived from an EMBL/GenBank/DDBJ whole genome shotgun (WGS) entry which is preliminary data.</text>
</comment>
<dbReference type="RefSeq" id="XP_058327002.1">
    <property type="nucleotide sequence ID" value="XM_058478672.1"/>
</dbReference>
<sequence>MRNNPGDFRLWRIRKDQGPGSPIRKALLPTPVDGYMYTFLPPSPGEEIKSSAIHVARVASDNAESPLSFFIV</sequence>
<gene>
    <name evidence="1" type="ORF">N7468_009376</name>
</gene>
<evidence type="ECO:0000313" key="1">
    <source>
        <dbReference type="EMBL" id="KAJ5220172.1"/>
    </source>
</evidence>
<accession>A0A9W9TES8</accession>
<name>A0A9W9TES8_9EURO</name>
<dbReference type="GeneID" id="83205975"/>
<organism evidence="1 2">
    <name type="scientific">Penicillium chermesinum</name>
    <dbReference type="NCBI Taxonomy" id="63820"/>
    <lineage>
        <taxon>Eukaryota</taxon>
        <taxon>Fungi</taxon>
        <taxon>Dikarya</taxon>
        <taxon>Ascomycota</taxon>
        <taxon>Pezizomycotina</taxon>
        <taxon>Eurotiomycetes</taxon>
        <taxon>Eurotiomycetidae</taxon>
        <taxon>Eurotiales</taxon>
        <taxon>Aspergillaceae</taxon>
        <taxon>Penicillium</taxon>
    </lineage>
</organism>
<reference evidence="1" key="2">
    <citation type="journal article" date="2023" name="IMA Fungus">
        <title>Comparative genomic study of the Penicillium genus elucidates a diverse pangenome and 15 lateral gene transfer events.</title>
        <authorList>
            <person name="Petersen C."/>
            <person name="Sorensen T."/>
            <person name="Nielsen M.R."/>
            <person name="Sondergaard T.E."/>
            <person name="Sorensen J.L."/>
            <person name="Fitzpatrick D.A."/>
            <person name="Frisvad J.C."/>
            <person name="Nielsen K.L."/>
        </authorList>
    </citation>
    <scope>NUCLEOTIDE SEQUENCE</scope>
    <source>
        <strain evidence="1">IBT 19713</strain>
    </source>
</reference>
<proteinExistence type="predicted"/>
<protein>
    <submittedName>
        <fullName evidence="1">Uncharacterized protein</fullName>
    </submittedName>
</protein>
<evidence type="ECO:0000313" key="2">
    <source>
        <dbReference type="Proteomes" id="UP001150941"/>
    </source>
</evidence>